<keyword evidence="5" id="KW-0813">Transport</keyword>
<feature type="transmembrane region" description="Helical" evidence="5">
    <location>
        <begin position="33"/>
        <end position="53"/>
    </location>
</feature>
<dbReference type="GO" id="GO:0012505">
    <property type="term" value="C:endomembrane system"/>
    <property type="evidence" value="ECO:0007669"/>
    <property type="project" value="UniProtKB-SubCell"/>
</dbReference>
<feature type="transmembrane region" description="Helical" evidence="5">
    <location>
        <begin position="324"/>
        <end position="347"/>
    </location>
</feature>
<feature type="transmembrane region" description="Helical" evidence="5">
    <location>
        <begin position="359"/>
        <end position="377"/>
    </location>
</feature>
<feature type="transmembrane region" description="Helical" evidence="5">
    <location>
        <begin position="6"/>
        <end position="26"/>
    </location>
</feature>
<keyword evidence="2 5" id="KW-0812">Transmembrane</keyword>
<keyword evidence="5" id="KW-1278">Translocase</keyword>
<evidence type="ECO:0000313" key="8">
    <source>
        <dbReference type="EMBL" id="HIP98007.1"/>
    </source>
</evidence>
<keyword evidence="3 5" id="KW-1133">Transmembrane helix</keyword>
<gene>
    <name evidence="5" type="primary">nuoN</name>
    <name evidence="8" type="ORF">EYH37_01375</name>
</gene>
<evidence type="ECO:0000256" key="3">
    <source>
        <dbReference type="ARBA" id="ARBA00022989"/>
    </source>
</evidence>
<comment type="subunit">
    <text evidence="5">NDH-1 is composed of 14 different subunits. Subunits NuoA, H, J, K, L, M, N constitute the membrane sector of the complex.</text>
</comment>
<feature type="transmembrane region" description="Helical" evidence="5">
    <location>
        <begin position="439"/>
        <end position="460"/>
    </location>
</feature>
<keyword evidence="4 5" id="KW-0472">Membrane</keyword>
<evidence type="ECO:0000313" key="9">
    <source>
        <dbReference type="Proteomes" id="UP000606463"/>
    </source>
</evidence>
<feature type="transmembrane region" description="Helical" evidence="5">
    <location>
        <begin position="68"/>
        <end position="88"/>
    </location>
</feature>
<dbReference type="Pfam" id="PF00361">
    <property type="entry name" value="Proton_antipo_M"/>
    <property type="match status" value="1"/>
</dbReference>
<evidence type="ECO:0000259" key="7">
    <source>
        <dbReference type="Pfam" id="PF00361"/>
    </source>
</evidence>
<name>A0A9D0YNV8_AQUAO</name>
<keyword evidence="5" id="KW-1003">Cell membrane</keyword>
<dbReference type="InterPro" id="IPR001750">
    <property type="entry name" value="ND/Mrp_TM"/>
</dbReference>
<dbReference type="GO" id="GO:0048038">
    <property type="term" value="F:quinone binding"/>
    <property type="evidence" value="ECO:0007669"/>
    <property type="project" value="UniProtKB-KW"/>
</dbReference>
<evidence type="ECO:0000256" key="1">
    <source>
        <dbReference type="ARBA" id="ARBA00004127"/>
    </source>
</evidence>
<comment type="caution">
    <text evidence="8">The sequence shown here is derived from an EMBL/GenBank/DDBJ whole genome shotgun (WGS) entry which is preliminary data.</text>
</comment>
<evidence type="ECO:0000256" key="4">
    <source>
        <dbReference type="ARBA" id="ARBA00023136"/>
    </source>
</evidence>
<dbReference type="AlphaFoldDB" id="A0A9D0YNV8"/>
<keyword evidence="5" id="KW-0830">Ubiquinone</keyword>
<dbReference type="HAMAP" id="MF_00445">
    <property type="entry name" value="NDH1_NuoN_1"/>
    <property type="match status" value="1"/>
</dbReference>
<feature type="transmembrane region" description="Helical" evidence="5">
    <location>
        <begin position="195"/>
        <end position="221"/>
    </location>
</feature>
<evidence type="ECO:0000256" key="2">
    <source>
        <dbReference type="ARBA" id="ARBA00022692"/>
    </source>
</evidence>
<feature type="transmembrane region" description="Helical" evidence="5">
    <location>
        <begin position="233"/>
        <end position="254"/>
    </location>
</feature>
<sequence>MNCIIFSGIITLAFGGLLVPIVGNLFKLSREWILNLFLLVFLIAGGLFLYGFGHGHIIYPNLFTTDTVSLLMTIFVWFTGAVVLITIFNTLKEINNLAEILGVYAISLSGAILTLYANNFVSFLVAMELMTIPSYYLIMARLNTITTEAATKYFFNGALSTGFFLFGILVFYAITGDLQFSAINKAFQAEDSFGILFFVFGFIAILSAIGFKMSFAPYHFYAPDTYTGAPASVAAYLAGITKSAVAIPVIRLFFEALSFQKEDWSILLALLAVVTMTIGNLLALAQQSVARILAYSSIAHAGYILVGFAAAVSGLAITGIVYQAVAYILMKAGAFLMVTLLIYYYGIKTREQLRGFGKINPFMALVFTILLLSLAGVPPTAGFIAKVYLFQAAVDAGMAWLAFIGLLNSAFAVAYYLWIIKEMYLEAPQRLEKPKDTSFLVPTMAIGMLAFLTIVFGIWVTPVVKASLAFTQLFPF</sequence>
<dbReference type="EMBL" id="DQVE01000014">
    <property type="protein sequence ID" value="HIP98007.1"/>
    <property type="molecule type" value="Genomic_DNA"/>
</dbReference>
<evidence type="ECO:0000256" key="6">
    <source>
        <dbReference type="RuleBase" id="RU000320"/>
    </source>
</evidence>
<dbReference type="EC" id="7.1.1.-" evidence="5"/>
<organism evidence="8 9">
    <name type="scientific">Aquifex aeolicus</name>
    <dbReference type="NCBI Taxonomy" id="63363"/>
    <lineage>
        <taxon>Bacteria</taxon>
        <taxon>Pseudomonadati</taxon>
        <taxon>Aquificota</taxon>
        <taxon>Aquificia</taxon>
        <taxon>Aquificales</taxon>
        <taxon>Aquificaceae</taxon>
        <taxon>Aquifex</taxon>
    </lineage>
</organism>
<dbReference type="PANTHER" id="PTHR22773">
    <property type="entry name" value="NADH DEHYDROGENASE"/>
    <property type="match status" value="1"/>
</dbReference>
<reference evidence="8" key="1">
    <citation type="journal article" date="2020" name="ISME J.">
        <title>Gammaproteobacteria mediating utilization of methyl-, sulfur- and petroleum organic compounds in deep ocean hydrothermal plumes.</title>
        <authorList>
            <person name="Zhou Z."/>
            <person name="Liu Y."/>
            <person name="Pan J."/>
            <person name="Cron B.R."/>
            <person name="Toner B.M."/>
            <person name="Anantharaman K."/>
            <person name="Breier J.A."/>
            <person name="Dick G.J."/>
            <person name="Li M."/>
        </authorList>
    </citation>
    <scope>NUCLEOTIDE SEQUENCE</scope>
    <source>
        <strain evidence="8">SZUA-1501</strain>
    </source>
</reference>
<protein>
    <recommendedName>
        <fullName evidence="5">NADH-quinone oxidoreductase subunit N</fullName>
        <ecNumber evidence="5">7.1.1.-</ecNumber>
    </recommendedName>
    <alternativeName>
        <fullName evidence="5">NADH dehydrogenase I subunit N</fullName>
    </alternativeName>
    <alternativeName>
        <fullName evidence="5">NDH-1 subunit N</fullName>
    </alternativeName>
</protein>
<feature type="domain" description="NADH:quinone oxidoreductase/Mrp antiporter transmembrane" evidence="7">
    <location>
        <begin position="117"/>
        <end position="411"/>
    </location>
</feature>
<proteinExistence type="inferred from homology"/>
<feature type="transmembrane region" description="Helical" evidence="5">
    <location>
        <begin position="292"/>
        <end position="318"/>
    </location>
</feature>
<feature type="transmembrane region" description="Helical" evidence="5">
    <location>
        <begin position="123"/>
        <end position="142"/>
    </location>
</feature>
<feature type="transmembrane region" description="Helical" evidence="5">
    <location>
        <begin position="266"/>
        <end position="285"/>
    </location>
</feature>
<dbReference type="GO" id="GO:0050136">
    <property type="term" value="F:NADH dehydrogenase (quinone) (non-electrogenic) activity"/>
    <property type="evidence" value="ECO:0007669"/>
    <property type="project" value="UniProtKB-UniRule"/>
</dbReference>
<keyword evidence="5" id="KW-0520">NAD</keyword>
<evidence type="ECO:0000256" key="5">
    <source>
        <dbReference type="HAMAP-Rule" id="MF_00445"/>
    </source>
</evidence>
<comment type="catalytic activity">
    <reaction evidence="5">
        <text>a quinone + NADH + 5 H(+)(in) = a quinol + NAD(+) + 4 H(+)(out)</text>
        <dbReference type="Rhea" id="RHEA:57888"/>
        <dbReference type="ChEBI" id="CHEBI:15378"/>
        <dbReference type="ChEBI" id="CHEBI:24646"/>
        <dbReference type="ChEBI" id="CHEBI:57540"/>
        <dbReference type="ChEBI" id="CHEBI:57945"/>
        <dbReference type="ChEBI" id="CHEBI:132124"/>
    </reaction>
</comment>
<feature type="transmembrane region" description="Helical" evidence="5">
    <location>
        <begin position="154"/>
        <end position="175"/>
    </location>
</feature>
<dbReference type="GO" id="GO:0042773">
    <property type="term" value="P:ATP synthesis coupled electron transport"/>
    <property type="evidence" value="ECO:0007669"/>
    <property type="project" value="InterPro"/>
</dbReference>
<comment type="function">
    <text evidence="5">NDH-1 shuttles electrons from NADH, via FMN and iron-sulfur (Fe-S) centers, to quinones in the respiratory chain. The immediate electron acceptor for the enzyme in this species is believed to be ubiquinone. Couples the redox reaction to proton translocation (for every two electrons transferred, four hydrogen ions are translocated across the cytoplasmic membrane), and thus conserves the redox energy in a proton gradient.</text>
</comment>
<feature type="transmembrane region" description="Helical" evidence="5">
    <location>
        <begin position="397"/>
        <end position="418"/>
    </location>
</feature>
<comment type="similarity">
    <text evidence="5">Belongs to the complex I subunit 2 family.</text>
</comment>
<accession>A0A9D0YNV8</accession>
<dbReference type="InterPro" id="IPR010096">
    <property type="entry name" value="NADH-Q_OxRdtase_suN/2"/>
</dbReference>
<dbReference type="GO" id="GO:0005886">
    <property type="term" value="C:plasma membrane"/>
    <property type="evidence" value="ECO:0007669"/>
    <property type="project" value="UniProtKB-SubCell"/>
</dbReference>
<dbReference type="GO" id="GO:0008137">
    <property type="term" value="F:NADH dehydrogenase (ubiquinone) activity"/>
    <property type="evidence" value="ECO:0007669"/>
    <property type="project" value="InterPro"/>
</dbReference>
<comment type="subcellular location">
    <subcellularLocation>
        <location evidence="5">Cell membrane</location>
        <topology evidence="5">Multi-pass membrane protein</topology>
    </subcellularLocation>
    <subcellularLocation>
        <location evidence="1">Endomembrane system</location>
        <topology evidence="1">Multi-pass membrane protein</topology>
    </subcellularLocation>
    <subcellularLocation>
        <location evidence="6">Membrane</location>
        <topology evidence="6">Multi-pass membrane protein</topology>
    </subcellularLocation>
</comment>
<dbReference type="Proteomes" id="UP000606463">
    <property type="component" value="Unassembled WGS sequence"/>
</dbReference>
<feature type="transmembrane region" description="Helical" evidence="5">
    <location>
        <begin position="100"/>
        <end position="117"/>
    </location>
</feature>
<keyword evidence="5" id="KW-0874">Quinone</keyword>